<organism evidence="1">
    <name type="scientific">marine sediment metagenome</name>
    <dbReference type="NCBI Taxonomy" id="412755"/>
    <lineage>
        <taxon>unclassified sequences</taxon>
        <taxon>metagenomes</taxon>
        <taxon>ecological metagenomes</taxon>
    </lineage>
</organism>
<sequence>MFLKPKKKIKVMSFKSFNYKTENTVFCIGAGPSARGFNFDILEEKREEKTIIVVNRVMDKIKHADFAITCDTSILKNYFRHVSFSGIKIAAMYEDFGQPNAFQVLTRNESFDPNIHFLARRDNKGLSCDASCIHGMANSGFGALGLAFHMVRESELKRKRIVLIGYDFRNHQDYWYNNTKLGDKDFPHNDRQLNQFMIASHQCGQEGVEVINCSPGSRLPFQISSLSQVRYL</sequence>
<dbReference type="AlphaFoldDB" id="A0A0F9NCN7"/>
<dbReference type="EMBL" id="LAZR01003682">
    <property type="protein sequence ID" value="KKN15739.1"/>
    <property type="molecule type" value="Genomic_DNA"/>
</dbReference>
<gene>
    <name evidence="1" type="ORF">LCGC14_0982920</name>
</gene>
<name>A0A0F9NCN7_9ZZZZ</name>
<protein>
    <recommendedName>
        <fullName evidence="2">DUF115 domain-containing protein</fullName>
    </recommendedName>
</protein>
<evidence type="ECO:0008006" key="2">
    <source>
        <dbReference type="Google" id="ProtNLM"/>
    </source>
</evidence>
<accession>A0A0F9NCN7</accession>
<proteinExistence type="predicted"/>
<reference evidence="1" key="1">
    <citation type="journal article" date="2015" name="Nature">
        <title>Complex archaea that bridge the gap between prokaryotes and eukaryotes.</title>
        <authorList>
            <person name="Spang A."/>
            <person name="Saw J.H."/>
            <person name="Jorgensen S.L."/>
            <person name="Zaremba-Niedzwiedzka K."/>
            <person name="Martijn J."/>
            <person name="Lind A.E."/>
            <person name="van Eijk R."/>
            <person name="Schleper C."/>
            <person name="Guy L."/>
            <person name="Ettema T.J."/>
        </authorList>
    </citation>
    <scope>NUCLEOTIDE SEQUENCE</scope>
</reference>
<evidence type="ECO:0000313" key="1">
    <source>
        <dbReference type="EMBL" id="KKN15739.1"/>
    </source>
</evidence>
<comment type="caution">
    <text evidence="1">The sequence shown here is derived from an EMBL/GenBank/DDBJ whole genome shotgun (WGS) entry which is preliminary data.</text>
</comment>